<accession>A0A0E9PY44</accession>
<name>A0A0E9PY44_ANGAN</name>
<dbReference type="AlphaFoldDB" id="A0A0E9PY44"/>
<reference evidence="1" key="2">
    <citation type="journal article" date="2015" name="Fish Shellfish Immunol.">
        <title>Early steps in the European eel (Anguilla anguilla)-Vibrio vulnificus interaction in the gills: Role of the RtxA13 toxin.</title>
        <authorList>
            <person name="Callol A."/>
            <person name="Pajuelo D."/>
            <person name="Ebbesson L."/>
            <person name="Teles M."/>
            <person name="MacKenzie S."/>
            <person name="Amaro C."/>
        </authorList>
    </citation>
    <scope>NUCLEOTIDE SEQUENCE</scope>
</reference>
<reference evidence="1" key="1">
    <citation type="submission" date="2014-11" db="EMBL/GenBank/DDBJ databases">
        <authorList>
            <person name="Amaro Gonzalez C."/>
        </authorList>
    </citation>
    <scope>NUCLEOTIDE SEQUENCE</scope>
</reference>
<sequence>MHKQDGKNNLQKQHFFTWCACGRFLVRLCYRDELEMLSCI</sequence>
<protein>
    <submittedName>
        <fullName evidence="1">Uncharacterized protein</fullName>
    </submittedName>
</protein>
<proteinExistence type="predicted"/>
<organism evidence="1">
    <name type="scientific">Anguilla anguilla</name>
    <name type="common">European freshwater eel</name>
    <name type="synonym">Muraena anguilla</name>
    <dbReference type="NCBI Taxonomy" id="7936"/>
    <lineage>
        <taxon>Eukaryota</taxon>
        <taxon>Metazoa</taxon>
        <taxon>Chordata</taxon>
        <taxon>Craniata</taxon>
        <taxon>Vertebrata</taxon>
        <taxon>Euteleostomi</taxon>
        <taxon>Actinopterygii</taxon>
        <taxon>Neopterygii</taxon>
        <taxon>Teleostei</taxon>
        <taxon>Anguilliformes</taxon>
        <taxon>Anguillidae</taxon>
        <taxon>Anguilla</taxon>
    </lineage>
</organism>
<evidence type="ECO:0000313" key="1">
    <source>
        <dbReference type="EMBL" id="JAH08768.1"/>
    </source>
</evidence>
<dbReference type="EMBL" id="GBXM01099809">
    <property type="protein sequence ID" value="JAH08768.1"/>
    <property type="molecule type" value="Transcribed_RNA"/>
</dbReference>